<sequence>MNIFRLAPVLSRPALLSLALLTTPLADAQTLAADALNTPLTLSVEGNSLLPEAQLQQLLQPIAPPLNMAKIRARADALQAAYREAGYGTVLVLLPEQTVERGTLRLQVVEGKLDQIYVQGNQRFERDNILHSLPGLARGQTPNLIAVDTNTQQANENPAKSTRVVFQPSDVAGRIDALVVTRERAPQQFTLGLDNSGSESTGHYRASLAYLHANLFGGDQQLGLRGEVSPDFDARSKAVSLSYLAPWYTLHSALEFTASYSDVDSKAIATPAGDALFSGRGDALGLRYRWYLPKHSAWRQKVYIGLDQRHYRNDCSVGLLGAAGCGSADASIAVRPLTLAYDAQLGTQFSANLQLVYNLLTGGADGAAADFEAMRTGAPAHYSLLRGSLAWQQALSTRDVFNWRTQFQYSRNALVPGEQFGAGGLTSVRGYQERELVADSGLLSSVEGLHALLRRDDGDAALYAAAFADGSLLLNQRHTPCRAQDSRCRIGSLGLGLRGQYQQHLQLRLDAARAYADAQRTARGDYRLHFSLAYGF</sequence>
<organism evidence="7 8">
    <name type="scientific">Solimonas aquatica</name>
    <dbReference type="NCBI Taxonomy" id="489703"/>
    <lineage>
        <taxon>Bacteria</taxon>
        <taxon>Pseudomonadati</taxon>
        <taxon>Pseudomonadota</taxon>
        <taxon>Gammaproteobacteria</taxon>
        <taxon>Nevskiales</taxon>
        <taxon>Nevskiaceae</taxon>
        <taxon>Solimonas</taxon>
    </lineage>
</organism>
<dbReference type="STRING" id="489703.SAMN04488038_11536"/>
<dbReference type="GO" id="GO:0046819">
    <property type="term" value="P:protein secretion by the type V secretion system"/>
    <property type="evidence" value="ECO:0007669"/>
    <property type="project" value="TreeGrafter"/>
</dbReference>
<dbReference type="EMBL" id="FOFS01000015">
    <property type="protein sequence ID" value="SER06932.1"/>
    <property type="molecule type" value="Genomic_DNA"/>
</dbReference>
<reference evidence="7 8" key="1">
    <citation type="submission" date="2016-10" db="EMBL/GenBank/DDBJ databases">
        <authorList>
            <person name="de Groot N.N."/>
        </authorList>
    </citation>
    <scope>NUCLEOTIDE SEQUENCE [LARGE SCALE GENOMIC DNA]</scope>
    <source>
        <strain evidence="7 8">DSM 25927</strain>
    </source>
</reference>
<gene>
    <name evidence="7" type="ORF">SAMN04488038_11536</name>
</gene>
<dbReference type="AlphaFoldDB" id="A0A1H9L626"/>
<proteinExistence type="predicted"/>
<feature type="signal peptide" evidence="4">
    <location>
        <begin position="1"/>
        <end position="28"/>
    </location>
</feature>
<dbReference type="Gene3D" id="2.40.160.50">
    <property type="entry name" value="membrane protein fhac: a member of the omp85/tpsb transporter family"/>
    <property type="match status" value="1"/>
</dbReference>
<evidence type="ECO:0000259" key="6">
    <source>
        <dbReference type="Pfam" id="PF08479"/>
    </source>
</evidence>
<dbReference type="RefSeq" id="WP_093289020.1">
    <property type="nucleotide sequence ID" value="NZ_FOFS01000015.1"/>
</dbReference>
<keyword evidence="2" id="KW-0812">Transmembrane</keyword>
<dbReference type="PANTHER" id="PTHR34597:SF3">
    <property type="entry name" value="OUTER MEMBRANE TRANSPORTER CDIB"/>
    <property type="match status" value="1"/>
</dbReference>
<dbReference type="Proteomes" id="UP000199233">
    <property type="component" value="Unassembled WGS sequence"/>
</dbReference>
<keyword evidence="4" id="KW-0732">Signal</keyword>
<protein>
    <submittedName>
        <fullName evidence="7">Hemolysin activation/secretion protein</fullName>
    </submittedName>
</protein>
<evidence type="ECO:0000256" key="1">
    <source>
        <dbReference type="ARBA" id="ARBA00022452"/>
    </source>
</evidence>
<keyword evidence="1" id="KW-1134">Transmembrane beta strand</keyword>
<dbReference type="InterPro" id="IPR013686">
    <property type="entry name" value="Polypept-transport_assoc_ShlB"/>
</dbReference>
<dbReference type="Pfam" id="PF08479">
    <property type="entry name" value="POTRA_2"/>
    <property type="match status" value="1"/>
</dbReference>
<dbReference type="InterPro" id="IPR051544">
    <property type="entry name" value="TPS_OM_transporter"/>
</dbReference>
<dbReference type="Gene3D" id="3.10.20.310">
    <property type="entry name" value="membrane protein fhac"/>
    <property type="match status" value="1"/>
</dbReference>
<feature type="domain" description="Polypeptide-transport-associated ShlB-type" evidence="6">
    <location>
        <begin position="43"/>
        <end position="111"/>
    </location>
</feature>
<dbReference type="Pfam" id="PF03865">
    <property type="entry name" value="ShlB"/>
    <property type="match status" value="1"/>
</dbReference>
<dbReference type="GO" id="GO:0098046">
    <property type="term" value="C:type V protein secretion system complex"/>
    <property type="evidence" value="ECO:0007669"/>
    <property type="project" value="TreeGrafter"/>
</dbReference>
<keyword evidence="3" id="KW-0998">Cell outer membrane</keyword>
<evidence type="ECO:0000256" key="4">
    <source>
        <dbReference type="SAM" id="SignalP"/>
    </source>
</evidence>
<feature type="domain" description="Haemolysin activator HlyB C-terminal" evidence="5">
    <location>
        <begin position="179"/>
        <end position="443"/>
    </location>
</feature>
<name>A0A1H9L626_9GAMM</name>
<dbReference type="GO" id="GO:0008320">
    <property type="term" value="F:protein transmembrane transporter activity"/>
    <property type="evidence" value="ECO:0007669"/>
    <property type="project" value="TreeGrafter"/>
</dbReference>
<evidence type="ECO:0000256" key="2">
    <source>
        <dbReference type="ARBA" id="ARBA00022692"/>
    </source>
</evidence>
<feature type="chain" id="PRO_5011611548" evidence="4">
    <location>
        <begin position="29"/>
        <end position="536"/>
    </location>
</feature>
<keyword evidence="1" id="KW-0472">Membrane</keyword>
<evidence type="ECO:0000313" key="8">
    <source>
        <dbReference type="Proteomes" id="UP000199233"/>
    </source>
</evidence>
<evidence type="ECO:0000313" key="7">
    <source>
        <dbReference type="EMBL" id="SER06932.1"/>
    </source>
</evidence>
<dbReference type="OrthoDB" id="5664954at2"/>
<keyword evidence="8" id="KW-1185">Reference proteome</keyword>
<dbReference type="InterPro" id="IPR005565">
    <property type="entry name" value="Hemolysn_activator_HlyB_C"/>
</dbReference>
<evidence type="ECO:0000259" key="5">
    <source>
        <dbReference type="Pfam" id="PF03865"/>
    </source>
</evidence>
<evidence type="ECO:0000256" key="3">
    <source>
        <dbReference type="ARBA" id="ARBA00023237"/>
    </source>
</evidence>
<dbReference type="PANTHER" id="PTHR34597">
    <property type="entry name" value="SLR1661 PROTEIN"/>
    <property type="match status" value="1"/>
</dbReference>
<accession>A0A1H9L626</accession>